<keyword evidence="2" id="KW-1185">Reference proteome</keyword>
<dbReference type="EMBL" id="ML178841">
    <property type="protein sequence ID" value="TFK98232.1"/>
    <property type="molecule type" value="Genomic_DNA"/>
</dbReference>
<dbReference type="Gene3D" id="3.80.10.10">
    <property type="entry name" value="Ribonuclease Inhibitor"/>
    <property type="match status" value="1"/>
</dbReference>
<dbReference type="OrthoDB" id="120976at2759"/>
<name>A0A5C3Q8B7_9AGAR</name>
<dbReference type="InterPro" id="IPR032675">
    <property type="entry name" value="LRR_dom_sf"/>
</dbReference>
<evidence type="ECO:0000313" key="1">
    <source>
        <dbReference type="EMBL" id="TFK98232.1"/>
    </source>
</evidence>
<dbReference type="AlphaFoldDB" id="A0A5C3Q8B7"/>
<proteinExistence type="predicted"/>
<sequence>MPVSKKVAQGVCKTHQDIVLLLSDLGLINAPVLILFRASEIRELDLSETNDLAEIFTPILAIDLAHLTRLPALSSLHLDDTNIGNEAIFILVALSRTLTSLSIASNPLITDACVPALMTFTRLFYLSLEGTGIRMAGLRMLAKWIVDSGEEGERGMDIRIPEECEAYLDHMDTQYLVDIPHTIHDSQLVSSPSRVSDLATPVLLYNLEAHADWNPSIRSGGSRAEMKERLRGVLEVRRSDLVLAGLITVGDEEGDELKG</sequence>
<accession>A0A5C3Q8B7</accession>
<reference evidence="1 2" key="1">
    <citation type="journal article" date="2019" name="Nat. Ecol. Evol.">
        <title>Megaphylogeny resolves global patterns of mushroom evolution.</title>
        <authorList>
            <person name="Varga T."/>
            <person name="Krizsan K."/>
            <person name="Foldi C."/>
            <person name="Dima B."/>
            <person name="Sanchez-Garcia M."/>
            <person name="Sanchez-Ramirez S."/>
            <person name="Szollosi G.J."/>
            <person name="Szarkandi J.G."/>
            <person name="Papp V."/>
            <person name="Albert L."/>
            <person name="Andreopoulos W."/>
            <person name="Angelini C."/>
            <person name="Antonin V."/>
            <person name="Barry K.W."/>
            <person name="Bougher N.L."/>
            <person name="Buchanan P."/>
            <person name="Buyck B."/>
            <person name="Bense V."/>
            <person name="Catcheside P."/>
            <person name="Chovatia M."/>
            <person name="Cooper J."/>
            <person name="Damon W."/>
            <person name="Desjardin D."/>
            <person name="Finy P."/>
            <person name="Geml J."/>
            <person name="Haridas S."/>
            <person name="Hughes K."/>
            <person name="Justo A."/>
            <person name="Karasinski D."/>
            <person name="Kautmanova I."/>
            <person name="Kiss B."/>
            <person name="Kocsube S."/>
            <person name="Kotiranta H."/>
            <person name="LaButti K.M."/>
            <person name="Lechner B.E."/>
            <person name="Liimatainen K."/>
            <person name="Lipzen A."/>
            <person name="Lukacs Z."/>
            <person name="Mihaltcheva S."/>
            <person name="Morgado L.N."/>
            <person name="Niskanen T."/>
            <person name="Noordeloos M.E."/>
            <person name="Ohm R.A."/>
            <person name="Ortiz-Santana B."/>
            <person name="Ovrebo C."/>
            <person name="Racz N."/>
            <person name="Riley R."/>
            <person name="Savchenko A."/>
            <person name="Shiryaev A."/>
            <person name="Soop K."/>
            <person name="Spirin V."/>
            <person name="Szebenyi C."/>
            <person name="Tomsovsky M."/>
            <person name="Tulloss R.E."/>
            <person name="Uehling J."/>
            <person name="Grigoriev I.V."/>
            <person name="Vagvolgyi C."/>
            <person name="Papp T."/>
            <person name="Martin F.M."/>
            <person name="Miettinen O."/>
            <person name="Hibbett D.S."/>
            <person name="Nagy L.G."/>
        </authorList>
    </citation>
    <scope>NUCLEOTIDE SEQUENCE [LARGE SCALE GENOMIC DNA]</scope>
    <source>
        <strain evidence="1 2">CBS 309.79</strain>
    </source>
</reference>
<dbReference type="STRING" id="1884261.A0A5C3Q8B7"/>
<protein>
    <submittedName>
        <fullName evidence="1">Uncharacterized protein</fullName>
    </submittedName>
</protein>
<dbReference type="Proteomes" id="UP000305067">
    <property type="component" value="Unassembled WGS sequence"/>
</dbReference>
<organism evidence="1 2">
    <name type="scientific">Pterulicium gracile</name>
    <dbReference type="NCBI Taxonomy" id="1884261"/>
    <lineage>
        <taxon>Eukaryota</taxon>
        <taxon>Fungi</taxon>
        <taxon>Dikarya</taxon>
        <taxon>Basidiomycota</taxon>
        <taxon>Agaricomycotina</taxon>
        <taxon>Agaricomycetes</taxon>
        <taxon>Agaricomycetidae</taxon>
        <taxon>Agaricales</taxon>
        <taxon>Pleurotineae</taxon>
        <taxon>Pterulaceae</taxon>
        <taxon>Pterulicium</taxon>
    </lineage>
</organism>
<dbReference type="SUPFAM" id="SSF52047">
    <property type="entry name" value="RNI-like"/>
    <property type="match status" value="1"/>
</dbReference>
<evidence type="ECO:0000313" key="2">
    <source>
        <dbReference type="Proteomes" id="UP000305067"/>
    </source>
</evidence>
<gene>
    <name evidence="1" type="ORF">BDV98DRAFT_215537</name>
</gene>